<organism evidence="15 16">
    <name type="scientific">Chitinophaga terrae</name>
    <name type="common">ex Kim and Jung 2007</name>
    <dbReference type="NCBI Taxonomy" id="408074"/>
    <lineage>
        <taxon>Bacteria</taxon>
        <taxon>Pseudomonadati</taxon>
        <taxon>Bacteroidota</taxon>
        <taxon>Chitinophagia</taxon>
        <taxon>Chitinophagales</taxon>
        <taxon>Chitinophagaceae</taxon>
        <taxon>Chitinophaga</taxon>
    </lineage>
</organism>
<dbReference type="PANTHER" id="PTHR32552">
    <property type="entry name" value="FERRICHROME IRON RECEPTOR-RELATED"/>
    <property type="match status" value="1"/>
</dbReference>
<evidence type="ECO:0000256" key="1">
    <source>
        <dbReference type="ARBA" id="ARBA00004571"/>
    </source>
</evidence>
<proteinExistence type="inferred from homology"/>
<keyword evidence="11" id="KW-0998">Cell outer membrane</keyword>
<evidence type="ECO:0000256" key="8">
    <source>
        <dbReference type="ARBA" id="ARBA00023065"/>
    </source>
</evidence>
<dbReference type="SUPFAM" id="SSF56935">
    <property type="entry name" value="Porins"/>
    <property type="match status" value="1"/>
</dbReference>
<feature type="domain" description="TonB-dependent receptor-like beta-barrel" evidence="13">
    <location>
        <begin position="306"/>
        <end position="658"/>
    </location>
</feature>
<feature type="domain" description="TonB-dependent receptor plug" evidence="14">
    <location>
        <begin position="71"/>
        <end position="179"/>
    </location>
</feature>
<evidence type="ECO:0000256" key="4">
    <source>
        <dbReference type="ARBA" id="ARBA00022496"/>
    </source>
</evidence>
<evidence type="ECO:0000256" key="2">
    <source>
        <dbReference type="ARBA" id="ARBA00022448"/>
    </source>
</evidence>
<dbReference type="PANTHER" id="PTHR32552:SF68">
    <property type="entry name" value="FERRICHROME OUTER MEMBRANE TRANSPORTER_PHAGE RECEPTOR"/>
    <property type="match status" value="1"/>
</dbReference>
<dbReference type="Proteomes" id="UP000199656">
    <property type="component" value="Unassembled WGS sequence"/>
</dbReference>
<evidence type="ECO:0000259" key="13">
    <source>
        <dbReference type="Pfam" id="PF00593"/>
    </source>
</evidence>
<evidence type="ECO:0000256" key="5">
    <source>
        <dbReference type="ARBA" id="ARBA00022692"/>
    </source>
</evidence>
<reference evidence="16" key="1">
    <citation type="submission" date="2016-10" db="EMBL/GenBank/DDBJ databases">
        <authorList>
            <person name="Varghese N."/>
            <person name="Submissions S."/>
        </authorList>
    </citation>
    <scope>NUCLEOTIDE SEQUENCE [LARGE SCALE GENOMIC DNA]</scope>
    <source>
        <strain evidence="16">DSM 23920</strain>
    </source>
</reference>
<dbReference type="InterPro" id="IPR012910">
    <property type="entry name" value="Plug_dom"/>
</dbReference>
<dbReference type="InterPro" id="IPR036942">
    <property type="entry name" value="Beta-barrel_TonB_sf"/>
</dbReference>
<dbReference type="Pfam" id="PF07715">
    <property type="entry name" value="Plug"/>
    <property type="match status" value="1"/>
</dbReference>
<keyword evidence="5" id="KW-0812">Transmembrane</keyword>
<keyword evidence="2" id="KW-0813">Transport</keyword>
<dbReference type="InterPro" id="IPR039426">
    <property type="entry name" value="TonB-dep_rcpt-like"/>
</dbReference>
<comment type="subcellular location">
    <subcellularLocation>
        <location evidence="1">Cell outer membrane</location>
        <topology evidence="1">Multi-pass membrane protein</topology>
    </subcellularLocation>
</comment>
<keyword evidence="7" id="KW-0408">Iron</keyword>
<comment type="similarity">
    <text evidence="12">Belongs to the TonB-dependent receptor family.</text>
</comment>
<dbReference type="AlphaFoldDB" id="A0A1H4GPW3"/>
<evidence type="ECO:0000313" key="15">
    <source>
        <dbReference type="EMBL" id="SEB11070.1"/>
    </source>
</evidence>
<dbReference type="InterPro" id="IPR037066">
    <property type="entry name" value="Plug_dom_sf"/>
</dbReference>
<evidence type="ECO:0000256" key="6">
    <source>
        <dbReference type="ARBA" id="ARBA00022729"/>
    </source>
</evidence>
<keyword evidence="8" id="KW-0406">Ion transport</keyword>
<protein>
    <submittedName>
        <fullName evidence="15">Iron complex outermembrane recepter protein</fullName>
    </submittedName>
</protein>
<name>A0A1H4GPW3_9BACT</name>
<keyword evidence="10 12" id="KW-0472">Membrane</keyword>
<accession>A0A1H4GPW3</accession>
<evidence type="ECO:0000256" key="12">
    <source>
        <dbReference type="RuleBase" id="RU003357"/>
    </source>
</evidence>
<gene>
    <name evidence="15" type="ORF">SAMN05660909_05547</name>
</gene>
<dbReference type="Gene3D" id="2.170.130.10">
    <property type="entry name" value="TonB-dependent receptor, plug domain"/>
    <property type="match status" value="1"/>
</dbReference>
<evidence type="ECO:0000256" key="3">
    <source>
        <dbReference type="ARBA" id="ARBA00022452"/>
    </source>
</evidence>
<keyword evidence="6" id="KW-0732">Signal</keyword>
<dbReference type="Gene3D" id="2.40.170.20">
    <property type="entry name" value="TonB-dependent receptor, beta-barrel domain"/>
    <property type="match status" value="1"/>
</dbReference>
<keyword evidence="16" id="KW-1185">Reference proteome</keyword>
<dbReference type="InterPro" id="IPR000531">
    <property type="entry name" value="Beta-barrel_TonB"/>
</dbReference>
<evidence type="ECO:0000313" key="16">
    <source>
        <dbReference type="Proteomes" id="UP000199656"/>
    </source>
</evidence>
<dbReference type="GO" id="GO:0009279">
    <property type="term" value="C:cell outer membrane"/>
    <property type="evidence" value="ECO:0007669"/>
    <property type="project" value="UniProtKB-SubCell"/>
</dbReference>
<dbReference type="STRING" id="408074.SAMN05660909_05547"/>
<evidence type="ECO:0000259" key="14">
    <source>
        <dbReference type="Pfam" id="PF07715"/>
    </source>
</evidence>
<dbReference type="EMBL" id="FNRL01000048">
    <property type="protein sequence ID" value="SEB11070.1"/>
    <property type="molecule type" value="Genomic_DNA"/>
</dbReference>
<evidence type="ECO:0000256" key="7">
    <source>
        <dbReference type="ARBA" id="ARBA00023004"/>
    </source>
</evidence>
<evidence type="ECO:0000256" key="11">
    <source>
        <dbReference type="ARBA" id="ARBA00023237"/>
    </source>
</evidence>
<keyword evidence="3" id="KW-1134">Transmembrane beta strand</keyword>
<dbReference type="GO" id="GO:0015344">
    <property type="term" value="F:siderophore uptake transmembrane transporter activity"/>
    <property type="evidence" value="ECO:0007669"/>
    <property type="project" value="TreeGrafter"/>
</dbReference>
<sequence>MYFPILCYFYNKYPERLVDYKKDILLAMRLNITLCVLSLLAVNKVQAQDTASRRTDTTQRLNEVIIYQANKTTPVTFQNLDMKRIREKNIGQEPSFLLSETPSITVYSDAGSQQGYSYYRLRGIDQTRINTTLDGMPLNEPEDQGAYFSNYPDILNSVSRIQIQRGVGTTKNGAASYAGSVQLFSPDLTDSSAVTVGGGYGSYNSFRVFGEYKSGIKGRKALYVRASQVYTDGYKEHAFNNSQSVFASGGLFYDKSAWKINIMAGHQQNGMAWLPVADTIIAKNRKANANSKAEKDEFFQGLVQLQQVWRPSSHANITSGIYYTYLKGGYGFDGNNFAGLPSTGELFHYNFRSHFAGFFSNYTLTHNKTKWTTGVHASWYTRQHKGVDDVLGELYRNSGYKSEASAYSKLEYYLDRFTLYADLQYRYATFNYKGSVDLERLNWQFLNPKAGVNYAINNQWSVYYSIGRTGREPTRNDIFGGSDDLAADSSSKPIIYNRDAEYVTDQELGVKLNTQRFTAQLNGYYMRFHNEIVLNGQIGPNGLVLTDNVERSTRAGVELYAAYQLNKNLSLINNSSYNHSVIKEQHSTFRPVLTPELILNQEVVYQQQRWLLGVSGRYQGSSYIDFANTADINSYVLLNARAQYTLGRYIVSLFVNNLTNARYYNNGSVDASGNRSYFVQAPTNVYVAFKYTF</sequence>
<evidence type="ECO:0000256" key="10">
    <source>
        <dbReference type="ARBA" id="ARBA00023136"/>
    </source>
</evidence>
<keyword evidence="9 12" id="KW-0798">TonB box</keyword>
<dbReference type="Pfam" id="PF00593">
    <property type="entry name" value="TonB_dep_Rec_b-barrel"/>
    <property type="match status" value="1"/>
</dbReference>
<evidence type="ECO:0000256" key="9">
    <source>
        <dbReference type="ARBA" id="ARBA00023077"/>
    </source>
</evidence>
<keyword evidence="4" id="KW-0410">Iron transport</keyword>